<reference evidence="4 5" key="1">
    <citation type="submission" date="2019-02" db="EMBL/GenBank/DDBJ databases">
        <title>Deep-cultivation of Planctomycetes and their phenomic and genomic characterization uncovers novel biology.</title>
        <authorList>
            <person name="Wiegand S."/>
            <person name="Jogler M."/>
            <person name="Boedeker C."/>
            <person name="Pinto D."/>
            <person name="Vollmers J."/>
            <person name="Rivas-Marin E."/>
            <person name="Kohn T."/>
            <person name="Peeters S.H."/>
            <person name="Heuer A."/>
            <person name="Rast P."/>
            <person name="Oberbeckmann S."/>
            <person name="Bunk B."/>
            <person name="Jeske O."/>
            <person name="Meyerdierks A."/>
            <person name="Storesund J.E."/>
            <person name="Kallscheuer N."/>
            <person name="Luecker S."/>
            <person name="Lage O.M."/>
            <person name="Pohl T."/>
            <person name="Merkel B.J."/>
            <person name="Hornburger P."/>
            <person name="Mueller R.-W."/>
            <person name="Bruemmer F."/>
            <person name="Labrenz M."/>
            <person name="Spormann A.M."/>
            <person name="Op den Camp H."/>
            <person name="Overmann J."/>
            <person name="Amann R."/>
            <person name="Jetten M.S.M."/>
            <person name="Mascher T."/>
            <person name="Medema M.H."/>
            <person name="Devos D.P."/>
            <person name="Kaster A.-K."/>
            <person name="Ovreas L."/>
            <person name="Rohde M."/>
            <person name="Galperin M.Y."/>
            <person name="Jogler C."/>
        </authorList>
    </citation>
    <scope>NUCLEOTIDE SEQUENCE [LARGE SCALE GENOMIC DNA]</scope>
    <source>
        <strain evidence="4 5">Pan241w</strain>
    </source>
</reference>
<feature type="chain" id="PRO_5021769715" evidence="2">
    <location>
        <begin position="22"/>
        <end position="349"/>
    </location>
</feature>
<dbReference type="PROSITE" id="PS00018">
    <property type="entry name" value="EF_HAND_1"/>
    <property type="match status" value="5"/>
</dbReference>
<dbReference type="SUPFAM" id="SSF47473">
    <property type="entry name" value="EF-hand"/>
    <property type="match status" value="2"/>
</dbReference>
<dbReference type="InterPro" id="IPR018247">
    <property type="entry name" value="EF_Hand_1_Ca_BS"/>
</dbReference>
<keyword evidence="5" id="KW-1185">Reference proteome</keyword>
<feature type="domain" description="EF-hand" evidence="3">
    <location>
        <begin position="194"/>
        <end position="229"/>
    </location>
</feature>
<feature type="transmembrane region" description="Helical" evidence="1">
    <location>
        <begin position="303"/>
        <end position="323"/>
    </location>
</feature>
<dbReference type="Gene3D" id="1.10.238.10">
    <property type="entry name" value="EF-hand"/>
    <property type="match status" value="3"/>
</dbReference>
<dbReference type="KEGG" id="gaz:Pan241w_57960"/>
<dbReference type="PANTHER" id="PTHR10827:SF85">
    <property type="entry name" value="CALCIUM-BINDING PROTEIN"/>
    <property type="match status" value="1"/>
</dbReference>
<dbReference type="Proteomes" id="UP000317171">
    <property type="component" value="Chromosome"/>
</dbReference>
<name>A0A517RP78_9PLAN</name>
<evidence type="ECO:0000259" key="3">
    <source>
        <dbReference type="PROSITE" id="PS50222"/>
    </source>
</evidence>
<dbReference type="PROSITE" id="PS50222">
    <property type="entry name" value="EF_HAND_2"/>
    <property type="match status" value="1"/>
</dbReference>
<evidence type="ECO:0000256" key="2">
    <source>
        <dbReference type="SAM" id="SignalP"/>
    </source>
</evidence>
<dbReference type="PANTHER" id="PTHR10827">
    <property type="entry name" value="RETICULOCALBIN"/>
    <property type="match status" value="1"/>
</dbReference>
<protein>
    <submittedName>
        <fullName evidence="4">EF hand</fullName>
    </submittedName>
</protein>
<keyword evidence="1" id="KW-0472">Membrane</keyword>
<keyword evidence="1" id="KW-1133">Transmembrane helix</keyword>
<keyword evidence="1" id="KW-0812">Transmembrane</keyword>
<dbReference type="OrthoDB" id="113323at2"/>
<keyword evidence="2" id="KW-0732">Signal</keyword>
<accession>A0A517RP78</accession>
<evidence type="ECO:0000313" key="4">
    <source>
        <dbReference type="EMBL" id="QDT45669.1"/>
    </source>
</evidence>
<dbReference type="InterPro" id="IPR002048">
    <property type="entry name" value="EF_hand_dom"/>
</dbReference>
<proteinExistence type="predicted"/>
<dbReference type="InterPro" id="IPR011992">
    <property type="entry name" value="EF-hand-dom_pair"/>
</dbReference>
<dbReference type="RefSeq" id="WP_145222551.1">
    <property type="nucleotide sequence ID" value="NZ_CP036269.1"/>
</dbReference>
<evidence type="ECO:0000256" key="1">
    <source>
        <dbReference type="SAM" id="Phobius"/>
    </source>
</evidence>
<dbReference type="AlphaFoldDB" id="A0A517RP78"/>
<dbReference type="EMBL" id="CP036269">
    <property type="protein sequence ID" value="QDT45669.1"/>
    <property type="molecule type" value="Genomic_DNA"/>
</dbReference>
<dbReference type="GO" id="GO:0005509">
    <property type="term" value="F:calcium ion binding"/>
    <property type="evidence" value="ECO:0007669"/>
    <property type="project" value="InterPro"/>
</dbReference>
<feature type="signal peptide" evidence="2">
    <location>
        <begin position="1"/>
        <end position="21"/>
    </location>
</feature>
<gene>
    <name evidence="4" type="ORF">Pan241w_57960</name>
</gene>
<evidence type="ECO:0000313" key="5">
    <source>
        <dbReference type="Proteomes" id="UP000317171"/>
    </source>
</evidence>
<sequence length="349" mass="41105" precursor="true">MKSSVSISLMFFLLSSVPCFSADPAKKEKQPKKTQRELVFERMDTDHDGLMDISEYLAGSIGKVADTKDKEFTKWDLDKDRRLTFEEFRKRGFVPSKNHKPNHKLEFKRRDRNRDQKLSLQEFMLKVPQDALRWRRMLFFRSDLNEDLSLTFEEYIDRGAGRLLSPQFLFFQRDFNDNEALSAEEFLFGIKPPERIQQAQTLFALHDYNSDGVLSFKEYRVTPYARPDLQAHFAGRDQDDNNKLDVRELTLFYPPRASNWMSKSFRQFDTNNDQFLDWEEYQARDLELKRRHKLANSWSMEEWFTGSILIVDGLLVFAFVFWLGKRRQKASAKTSKAFVASSQSGATKA</sequence>
<organism evidence="4 5">
    <name type="scientific">Gimesia alba</name>
    <dbReference type="NCBI Taxonomy" id="2527973"/>
    <lineage>
        <taxon>Bacteria</taxon>
        <taxon>Pseudomonadati</taxon>
        <taxon>Planctomycetota</taxon>
        <taxon>Planctomycetia</taxon>
        <taxon>Planctomycetales</taxon>
        <taxon>Planctomycetaceae</taxon>
        <taxon>Gimesia</taxon>
    </lineage>
</organism>
<dbReference type="Pfam" id="PF13202">
    <property type="entry name" value="EF-hand_5"/>
    <property type="match status" value="1"/>
</dbReference>